<dbReference type="EMBL" id="CP014263">
    <property type="protein sequence ID" value="AQG81114.1"/>
    <property type="molecule type" value="Genomic_DNA"/>
</dbReference>
<dbReference type="Pfam" id="PF20126">
    <property type="entry name" value="TumE"/>
    <property type="match status" value="1"/>
</dbReference>
<dbReference type="Proteomes" id="UP000187941">
    <property type="component" value="Chromosome"/>
</dbReference>
<evidence type="ECO:0000313" key="2">
    <source>
        <dbReference type="Proteomes" id="UP000187941"/>
    </source>
</evidence>
<keyword evidence="2" id="KW-1185">Reference proteome</keyword>
<dbReference type="OrthoDB" id="572460at2"/>
<dbReference type="KEGG" id="smon:AWR27_18375"/>
<proteinExistence type="predicted"/>
<dbReference type="AlphaFoldDB" id="A0A1P9X0F6"/>
<reference evidence="1 2" key="1">
    <citation type="submission" date="2016-01" db="EMBL/GenBank/DDBJ databases">
        <authorList>
            <person name="Oliw E.H."/>
        </authorList>
    </citation>
    <scope>NUCLEOTIDE SEQUENCE [LARGE SCALE GENOMIC DNA]</scope>
    <source>
        <strain evidence="1 2">DY10</strain>
    </source>
</reference>
<protein>
    <submittedName>
        <fullName evidence="1">Uncharacterized protein</fullName>
    </submittedName>
</protein>
<evidence type="ECO:0000313" key="1">
    <source>
        <dbReference type="EMBL" id="AQG81114.1"/>
    </source>
</evidence>
<sequence>MNEAVEPFSSFIRLSRFAIEQAGPKRIERCELVFIDDTRLVGYESRMGAKFKYTYQWMNSDNQTLCRWDNTPHFPQFNTYPFHRHVGIDETAEPFANVSLADVVAFVTQQIAIS</sequence>
<dbReference type="RefSeq" id="WP_077132577.1">
    <property type="nucleotide sequence ID" value="NZ_CP014263.1"/>
</dbReference>
<dbReference type="InterPro" id="IPR045397">
    <property type="entry name" value="TumE-like"/>
</dbReference>
<dbReference type="STRING" id="1178516.AWR27_18375"/>
<name>A0A1P9X0F6_9BACT</name>
<accession>A0A1P9X0F6</accession>
<organism evidence="1 2">
    <name type="scientific">Spirosoma montaniterrae</name>
    <dbReference type="NCBI Taxonomy" id="1178516"/>
    <lineage>
        <taxon>Bacteria</taxon>
        <taxon>Pseudomonadati</taxon>
        <taxon>Bacteroidota</taxon>
        <taxon>Cytophagia</taxon>
        <taxon>Cytophagales</taxon>
        <taxon>Cytophagaceae</taxon>
        <taxon>Spirosoma</taxon>
    </lineage>
</organism>
<gene>
    <name evidence="1" type="ORF">AWR27_18375</name>
</gene>